<reference evidence="1" key="1">
    <citation type="submission" date="2016-10" db="EMBL/GenBank/DDBJ databases">
        <title>Sequence of Gallionella enrichment culture.</title>
        <authorList>
            <person name="Poehlein A."/>
            <person name="Muehling M."/>
            <person name="Daniel R."/>
        </authorList>
    </citation>
    <scope>NUCLEOTIDE SEQUENCE</scope>
</reference>
<accession>A0A1J5PGP1</accession>
<organism evidence="1">
    <name type="scientific">mine drainage metagenome</name>
    <dbReference type="NCBI Taxonomy" id="410659"/>
    <lineage>
        <taxon>unclassified sequences</taxon>
        <taxon>metagenomes</taxon>
        <taxon>ecological metagenomes</taxon>
    </lineage>
</organism>
<name>A0A1J5PGP1_9ZZZZ</name>
<dbReference type="AlphaFoldDB" id="A0A1J5PGP1"/>
<dbReference type="EMBL" id="MLJW01008135">
    <property type="protein sequence ID" value="OIQ64419.1"/>
    <property type="molecule type" value="Genomic_DNA"/>
</dbReference>
<comment type="caution">
    <text evidence="1">The sequence shown here is derived from an EMBL/GenBank/DDBJ whole genome shotgun (WGS) entry which is preliminary data.</text>
</comment>
<evidence type="ECO:0000313" key="1">
    <source>
        <dbReference type="EMBL" id="OIQ64419.1"/>
    </source>
</evidence>
<sequence length="137" mass="14632">MGAEPRVLQHVGVDLLLHARDALDPASDVNVTFATDDALRGQGNGLQARRAKTVHRHPRDRYRAAGAQSDLAGDVGAVSAFREGTTHDHVFHFSGIDAGTLNRVLHHMAAQRGTVGQVERALPAFGQRGAGGRHNYG</sequence>
<proteinExistence type="predicted"/>
<protein>
    <submittedName>
        <fullName evidence="1">Uncharacterized protein</fullName>
    </submittedName>
</protein>
<gene>
    <name evidence="1" type="ORF">GALL_540290</name>
</gene>